<comment type="subcellular location">
    <subcellularLocation>
        <location evidence="1">Cell membrane</location>
        <topology evidence="1">Peripheral membrane protein</topology>
        <orientation evidence="1">Cytoplasmic side</orientation>
    </subcellularLocation>
</comment>
<evidence type="ECO:0000313" key="2">
    <source>
        <dbReference type="EMBL" id="WVY95408.1"/>
    </source>
</evidence>
<dbReference type="PANTHER" id="PTHR47303">
    <property type="match status" value="1"/>
</dbReference>
<dbReference type="InterPro" id="IPR036770">
    <property type="entry name" value="Ankyrin_rpt-contain_sf"/>
</dbReference>
<dbReference type="InterPro" id="IPR002110">
    <property type="entry name" value="Ankyrin_rpt"/>
</dbReference>
<dbReference type="Gene3D" id="1.25.40.20">
    <property type="entry name" value="Ankyrin repeat-containing domain"/>
    <property type="match status" value="1"/>
</dbReference>
<organism evidence="2 3">
    <name type="scientific">Vigna mungo</name>
    <name type="common">Black gram</name>
    <name type="synonym">Phaseolus mungo</name>
    <dbReference type="NCBI Taxonomy" id="3915"/>
    <lineage>
        <taxon>Eukaryota</taxon>
        <taxon>Viridiplantae</taxon>
        <taxon>Streptophyta</taxon>
        <taxon>Embryophyta</taxon>
        <taxon>Tracheophyta</taxon>
        <taxon>Spermatophyta</taxon>
        <taxon>Magnoliopsida</taxon>
        <taxon>eudicotyledons</taxon>
        <taxon>Gunneridae</taxon>
        <taxon>Pentapetalae</taxon>
        <taxon>rosids</taxon>
        <taxon>fabids</taxon>
        <taxon>Fabales</taxon>
        <taxon>Fabaceae</taxon>
        <taxon>Papilionoideae</taxon>
        <taxon>50 kb inversion clade</taxon>
        <taxon>NPAAA clade</taxon>
        <taxon>indigoferoid/millettioid clade</taxon>
        <taxon>Phaseoleae</taxon>
        <taxon>Vigna</taxon>
    </lineage>
</organism>
<dbReference type="AlphaFoldDB" id="A0AAQ3MQX9"/>
<accession>A0AAQ3MQX9</accession>
<dbReference type="EMBL" id="CP144691">
    <property type="protein sequence ID" value="WVY95408.1"/>
    <property type="molecule type" value="Genomic_DNA"/>
</dbReference>
<proteinExistence type="predicted"/>
<dbReference type="GO" id="GO:0005886">
    <property type="term" value="C:plasma membrane"/>
    <property type="evidence" value="ECO:0007669"/>
    <property type="project" value="UniProtKB-SubCell"/>
</dbReference>
<dbReference type="PANTHER" id="PTHR47303:SF1">
    <property type="entry name" value="NF-KAPPA-B INHIBITOR BETA"/>
    <property type="match status" value="1"/>
</dbReference>
<dbReference type="Proteomes" id="UP001374535">
    <property type="component" value="Chromosome 10"/>
</dbReference>
<dbReference type="SMART" id="SM00248">
    <property type="entry name" value="ANK"/>
    <property type="match status" value="2"/>
</dbReference>
<keyword evidence="3" id="KW-1185">Reference proteome</keyword>
<gene>
    <name evidence="2" type="ORF">V8G54_034496</name>
</gene>
<sequence>MEKTTFVKELMHCMDKEDLVNYKEEGNTAFCLAAMSGNVEIAKILFCKNPWLLWIRDQNHMLPIEIASSAGHIPMTKFLFQKTSKDPRHKLPFPDIVKLFFLTINNNIYSKLMHISSFLNSNMLRYHFSLIHAFLHFTLGI</sequence>
<dbReference type="Pfam" id="PF12796">
    <property type="entry name" value="Ank_2"/>
    <property type="match status" value="1"/>
</dbReference>
<evidence type="ECO:0000313" key="3">
    <source>
        <dbReference type="Proteomes" id="UP001374535"/>
    </source>
</evidence>
<name>A0AAQ3MQX9_VIGMU</name>
<evidence type="ECO:0000256" key="1">
    <source>
        <dbReference type="ARBA" id="ARBA00004413"/>
    </source>
</evidence>
<dbReference type="SUPFAM" id="SSF48403">
    <property type="entry name" value="Ankyrin repeat"/>
    <property type="match status" value="1"/>
</dbReference>
<reference evidence="2 3" key="1">
    <citation type="journal article" date="2023" name="Life. Sci Alliance">
        <title>Evolutionary insights into 3D genome organization and epigenetic landscape of Vigna mungo.</title>
        <authorList>
            <person name="Junaid A."/>
            <person name="Singh B."/>
            <person name="Bhatia S."/>
        </authorList>
    </citation>
    <scope>NUCLEOTIDE SEQUENCE [LARGE SCALE GENOMIC DNA]</scope>
    <source>
        <strain evidence="2">Urdbean</strain>
    </source>
</reference>
<protein>
    <submittedName>
        <fullName evidence="2">Uncharacterized protein</fullName>
    </submittedName>
</protein>